<reference evidence="1 2" key="1">
    <citation type="submission" date="2019-05" db="EMBL/GenBank/DDBJ databases">
        <title>Another draft genome of Portunus trituberculatus and its Hox gene families provides insights of decapod evolution.</title>
        <authorList>
            <person name="Jeong J.-H."/>
            <person name="Song I."/>
            <person name="Kim S."/>
            <person name="Choi T."/>
            <person name="Kim D."/>
            <person name="Ryu S."/>
            <person name="Kim W."/>
        </authorList>
    </citation>
    <scope>NUCLEOTIDE SEQUENCE [LARGE SCALE GENOMIC DNA]</scope>
    <source>
        <tissue evidence="1">Muscle</tissue>
    </source>
</reference>
<keyword evidence="2" id="KW-1185">Reference proteome</keyword>
<proteinExistence type="predicted"/>
<dbReference type="AlphaFoldDB" id="A0A5B7II84"/>
<dbReference type="Proteomes" id="UP000324222">
    <property type="component" value="Unassembled WGS sequence"/>
</dbReference>
<evidence type="ECO:0000313" key="1">
    <source>
        <dbReference type="EMBL" id="MPC81549.1"/>
    </source>
</evidence>
<evidence type="ECO:0000313" key="2">
    <source>
        <dbReference type="Proteomes" id="UP000324222"/>
    </source>
</evidence>
<gene>
    <name evidence="1" type="ORF">E2C01_076173</name>
</gene>
<sequence>MASKRPGSDSVVCEPKKKRKRMTISVQQKVDLLRTYKGVSVQTLCQQYNIEVKIQERVSIDKCIQMTTDLIETFEQHNIFTKQEIMTLYLWKDHLIKEKPKLMKQTTVDNWLKRATSACKQATAERPAASTTAATDISADASQAPKLLAPRMSLQSRPQI</sequence>
<name>A0A5B7II84_PORTR</name>
<protein>
    <submittedName>
        <fullName evidence="1">Uncharacterized protein</fullName>
    </submittedName>
</protein>
<dbReference type="EMBL" id="VSRR010057296">
    <property type="protein sequence ID" value="MPC81549.1"/>
    <property type="molecule type" value="Genomic_DNA"/>
</dbReference>
<dbReference type="OrthoDB" id="8049557at2759"/>
<accession>A0A5B7II84</accession>
<comment type="caution">
    <text evidence="1">The sequence shown here is derived from an EMBL/GenBank/DDBJ whole genome shotgun (WGS) entry which is preliminary data.</text>
</comment>
<organism evidence="1 2">
    <name type="scientific">Portunus trituberculatus</name>
    <name type="common">Swimming crab</name>
    <name type="synonym">Neptunus trituberculatus</name>
    <dbReference type="NCBI Taxonomy" id="210409"/>
    <lineage>
        <taxon>Eukaryota</taxon>
        <taxon>Metazoa</taxon>
        <taxon>Ecdysozoa</taxon>
        <taxon>Arthropoda</taxon>
        <taxon>Crustacea</taxon>
        <taxon>Multicrustacea</taxon>
        <taxon>Malacostraca</taxon>
        <taxon>Eumalacostraca</taxon>
        <taxon>Eucarida</taxon>
        <taxon>Decapoda</taxon>
        <taxon>Pleocyemata</taxon>
        <taxon>Brachyura</taxon>
        <taxon>Eubrachyura</taxon>
        <taxon>Portunoidea</taxon>
        <taxon>Portunidae</taxon>
        <taxon>Portuninae</taxon>
        <taxon>Portunus</taxon>
    </lineage>
</organism>